<feature type="compositionally biased region" description="Basic and acidic residues" evidence="1">
    <location>
        <begin position="27"/>
        <end position="38"/>
    </location>
</feature>
<sequence>MWLNRPDQGQENVHVIISEAVTTSDPEDTRMNETKPDQESSTDVVTFSFKPKETSESSQSVLASHSFKFAPKMIHHQMQQRQL</sequence>
<keyword evidence="3" id="KW-1185">Reference proteome</keyword>
<dbReference type="Proteomes" id="UP001196413">
    <property type="component" value="Unassembled WGS sequence"/>
</dbReference>
<evidence type="ECO:0000313" key="3">
    <source>
        <dbReference type="Proteomes" id="UP001196413"/>
    </source>
</evidence>
<name>A0AAD5QUS2_PARTN</name>
<reference evidence="2" key="1">
    <citation type="submission" date="2021-06" db="EMBL/GenBank/DDBJ databases">
        <title>Parelaphostrongylus tenuis whole genome reference sequence.</title>
        <authorList>
            <person name="Garwood T.J."/>
            <person name="Larsen P.A."/>
            <person name="Fountain-Jones N.M."/>
            <person name="Garbe J.R."/>
            <person name="Macchietto M.G."/>
            <person name="Kania S.A."/>
            <person name="Gerhold R.W."/>
            <person name="Richards J.E."/>
            <person name="Wolf T.M."/>
        </authorList>
    </citation>
    <scope>NUCLEOTIDE SEQUENCE</scope>
    <source>
        <strain evidence="2">MNPRO001-30</strain>
        <tissue evidence="2">Meninges</tissue>
    </source>
</reference>
<protein>
    <submittedName>
        <fullName evidence="2">Uncharacterized protein</fullName>
    </submittedName>
</protein>
<organism evidence="2 3">
    <name type="scientific">Parelaphostrongylus tenuis</name>
    <name type="common">Meningeal worm</name>
    <dbReference type="NCBI Taxonomy" id="148309"/>
    <lineage>
        <taxon>Eukaryota</taxon>
        <taxon>Metazoa</taxon>
        <taxon>Ecdysozoa</taxon>
        <taxon>Nematoda</taxon>
        <taxon>Chromadorea</taxon>
        <taxon>Rhabditida</taxon>
        <taxon>Rhabditina</taxon>
        <taxon>Rhabditomorpha</taxon>
        <taxon>Strongyloidea</taxon>
        <taxon>Metastrongylidae</taxon>
        <taxon>Parelaphostrongylus</taxon>
    </lineage>
</organism>
<gene>
    <name evidence="2" type="ORF">KIN20_021699</name>
</gene>
<dbReference type="AlphaFoldDB" id="A0AAD5QUS2"/>
<proteinExistence type="predicted"/>
<evidence type="ECO:0000313" key="2">
    <source>
        <dbReference type="EMBL" id="KAJ1362217.1"/>
    </source>
</evidence>
<accession>A0AAD5QUS2</accession>
<comment type="caution">
    <text evidence="2">The sequence shown here is derived from an EMBL/GenBank/DDBJ whole genome shotgun (WGS) entry which is preliminary data.</text>
</comment>
<dbReference type="EMBL" id="JAHQIW010004395">
    <property type="protein sequence ID" value="KAJ1362217.1"/>
    <property type="molecule type" value="Genomic_DNA"/>
</dbReference>
<feature type="region of interest" description="Disordered" evidence="1">
    <location>
        <begin position="17"/>
        <end position="44"/>
    </location>
</feature>
<evidence type="ECO:0000256" key="1">
    <source>
        <dbReference type="SAM" id="MobiDB-lite"/>
    </source>
</evidence>